<protein>
    <recommendedName>
        <fullName evidence="14">G-protein coupled receptors family 1 profile domain-containing protein</fullName>
    </recommendedName>
</protein>
<feature type="transmembrane region" description="Helical" evidence="13">
    <location>
        <begin position="26"/>
        <end position="46"/>
    </location>
</feature>
<dbReference type="PRINTS" id="PR01428">
    <property type="entry name" value="PROTEASEAR"/>
</dbReference>
<dbReference type="OrthoDB" id="9944627at2759"/>
<dbReference type="PANTHER" id="PTHR24232">
    <property type="entry name" value="G-PROTEIN COUPLED RECEPTOR"/>
    <property type="match status" value="1"/>
</dbReference>
<dbReference type="GO" id="GO:0007200">
    <property type="term" value="P:phospholipase C-activating G protein-coupled receptor signaling pathway"/>
    <property type="evidence" value="ECO:0007669"/>
    <property type="project" value="TreeGrafter"/>
</dbReference>
<dbReference type="InterPro" id="IPR017452">
    <property type="entry name" value="GPCR_Rhodpsn_7TM"/>
</dbReference>
<evidence type="ECO:0000256" key="11">
    <source>
        <dbReference type="PIRSR" id="PIRSR603912-52"/>
    </source>
</evidence>
<keyword evidence="7 11" id="KW-1015">Disulfide bond</keyword>
<evidence type="ECO:0000256" key="5">
    <source>
        <dbReference type="ARBA" id="ARBA00023040"/>
    </source>
</evidence>
<accession>A0A401NSI3</accession>
<evidence type="ECO:0000313" key="15">
    <source>
        <dbReference type="EMBL" id="GCB63810.1"/>
    </source>
</evidence>
<evidence type="ECO:0000259" key="14">
    <source>
        <dbReference type="PROSITE" id="PS50262"/>
    </source>
</evidence>
<dbReference type="PROSITE" id="PS50262">
    <property type="entry name" value="G_PROTEIN_RECEP_F1_2"/>
    <property type="match status" value="1"/>
</dbReference>
<name>A0A401NSI3_SCYTO</name>
<dbReference type="AlphaFoldDB" id="A0A401NSI3"/>
<keyword evidence="8 12" id="KW-0675">Receptor</keyword>
<feature type="transmembrane region" description="Helical" evidence="13">
    <location>
        <begin position="95"/>
        <end position="116"/>
    </location>
</feature>
<evidence type="ECO:0000256" key="8">
    <source>
        <dbReference type="ARBA" id="ARBA00023170"/>
    </source>
</evidence>
<organism evidence="15 16">
    <name type="scientific">Scyliorhinus torazame</name>
    <name type="common">Cloudy catshark</name>
    <name type="synonym">Catulus torazame</name>
    <dbReference type="NCBI Taxonomy" id="75743"/>
    <lineage>
        <taxon>Eukaryota</taxon>
        <taxon>Metazoa</taxon>
        <taxon>Chordata</taxon>
        <taxon>Craniata</taxon>
        <taxon>Vertebrata</taxon>
        <taxon>Chondrichthyes</taxon>
        <taxon>Elasmobranchii</taxon>
        <taxon>Galeomorphii</taxon>
        <taxon>Galeoidea</taxon>
        <taxon>Carcharhiniformes</taxon>
        <taxon>Scyliorhinidae</taxon>
        <taxon>Scyliorhinus</taxon>
    </lineage>
</organism>
<keyword evidence="2" id="KW-1003">Cell membrane</keyword>
<dbReference type="PANTHER" id="PTHR24232:SF25">
    <property type="entry name" value="P2Y PURINOCEPTOR 8"/>
    <property type="match status" value="1"/>
</dbReference>
<feature type="transmembrane region" description="Helical" evidence="13">
    <location>
        <begin position="271"/>
        <end position="293"/>
    </location>
</feature>
<evidence type="ECO:0000256" key="3">
    <source>
        <dbReference type="ARBA" id="ARBA00022692"/>
    </source>
</evidence>
<evidence type="ECO:0000256" key="4">
    <source>
        <dbReference type="ARBA" id="ARBA00022989"/>
    </source>
</evidence>
<dbReference type="GO" id="GO:0035025">
    <property type="term" value="P:positive regulation of Rho protein signal transduction"/>
    <property type="evidence" value="ECO:0007669"/>
    <property type="project" value="TreeGrafter"/>
</dbReference>
<evidence type="ECO:0000256" key="7">
    <source>
        <dbReference type="ARBA" id="ARBA00023157"/>
    </source>
</evidence>
<comment type="subcellular location">
    <subcellularLocation>
        <location evidence="1">Cell membrane</location>
        <topology evidence="1">Multi-pass membrane protein</topology>
    </subcellularLocation>
</comment>
<dbReference type="InterPro" id="IPR003912">
    <property type="entry name" value="Protea_act_rcpt"/>
</dbReference>
<evidence type="ECO:0000256" key="12">
    <source>
        <dbReference type="RuleBase" id="RU000688"/>
    </source>
</evidence>
<keyword evidence="3 12" id="KW-0812">Transmembrane</keyword>
<keyword evidence="4 13" id="KW-1133">Transmembrane helix</keyword>
<feature type="transmembrane region" description="Helical" evidence="13">
    <location>
        <begin position="185"/>
        <end position="211"/>
    </location>
</feature>
<evidence type="ECO:0000313" key="16">
    <source>
        <dbReference type="Proteomes" id="UP000288216"/>
    </source>
</evidence>
<evidence type="ECO:0000256" key="9">
    <source>
        <dbReference type="ARBA" id="ARBA00023180"/>
    </source>
</evidence>
<dbReference type="SUPFAM" id="SSF81321">
    <property type="entry name" value="Family A G protein-coupled receptor-like"/>
    <property type="match status" value="1"/>
</dbReference>
<feature type="domain" description="G-protein coupled receptors family 1 profile" evidence="14">
    <location>
        <begin position="38"/>
        <end position="290"/>
    </location>
</feature>
<dbReference type="EMBL" id="BFAA01006697">
    <property type="protein sequence ID" value="GCB63810.1"/>
    <property type="molecule type" value="Genomic_DNA"/>
</dbReference>
<dbReference type="Proteomes" id="UP000288216">
    <property type="component" value="Unassembled WGS sequence"/>
</dbReference>
<proteinExistence type="inferred from homology"/>
<keyword evidence="6 13" id="KW-0472">Membrane</keyword>
<feature type="transmembrane region" description="Helical" evidence="13">
    <location>
        <begin position="58"/>
        <end position="75"/>
    </location>
</feature>
<evidence type="ECO:0000256" key="2">
    <source>
        <dbReference type="ARBA" id="ARBA00022475"/>
    </source>
</evidence>
<keyword evidence="10 12" id="KW-0807">Transducer</keyword>
<keyword evidence="16" id="KW-1185">Reference proteome</keyword>
<evidence type="ECO:0000256" key="10">
    <source>
        <dbReference type="ARBA" id="ARBA00023224"/>
    </source>
</evidence>
<dbReference type="Gene3D" id="1.20.1070.10">
    <property type="entry name" value="Rhodopsin 7-helix transmembrane proteins"/>
    <property type="match status" value="1"/>
</dbReference>
<feature type="disulfide bond" evidence="11">
    <location>
        <begin position="93"/>
        <end position="172"/>
    </location>
</feature>
<comment type="similarity">
    <text evidence="12">Belongs to the G-protein coupled receptor 1 family.</text>
</comment>
<feature type="transmembrane region" description="Helical" evidence="13">
    <location>
        <begin position="136"/>
        <end position="155"/>
    </location>
</feature>
<reference evidence="15 16" key="1">
    <citation type="journal article" date="2018" name="Nat. Ecol. Evol.">
        <title>Shark genomes provide insights into elasmobranch evolution and the origin of vertebrates.</title>
        <authorList>
            <person name="Hara Y"/>
            <person name="Yamaguchi K"/>
            <person name="Onimaru K"/>
            <person name="Kadota M"/>
            <person name="Koyanagi M"/>
            <person name="Keeley SD"/>
            <person name="Tatsumi K"/>
            <person name="Tanaka K"/>
            <person name="Motone F"/>
            <person name="Kageyama Y"/>
            <person name="Nozu R"/>
            <person name="Adachi N"/>
            <person name="Nishimura O"/>
            <person name="Nakagawa R"/>
            <person name="Tanegashima C"/>
            <person name="Kiyatake I"/>
            <person name="Matsumoto R"/>
            <person name="Murakumo K"/>
            <person name="Nishida K"/>
            <person name="Terakita A"/>
            <person name="Kuratani S"/>
            <person name="Sato K"/>
            <person name="Hyodo S Kuraku.S."/>
        </authorList>
    </citation>
    <scope>NUCLEOTIDE SEQUENCE [LARGE SCALE GENOMIC DNA]</scope>
</reference>
<dbReference type="OMA" id="HWAGFIF"/>
<dbReference type="PRINTS" id="PR00237">
    <property type="entry name" value="GPCRRHODOPSN"/>
</dbReference>
<comment type="caution">
    <text evidence="15">The sequence shown here is derived from an EMBL/GenBank/DDBJ whole genome shotgun (WGS) entry which is preliminary data.</text>
</comment>
<dbReference type="FunFam" id="1.20.1070.10:FF:000040">
    <property type="entry name" value="Coagulation factor 2 (thrombin) receptor"/>
    <property type="match status" value="1"/>
</dbReference>
<dbReference type="STRING" id="75743.A0A401NSI3"/>
<evidence type="ECO:0000256" key="6">
    <source>
        <dbReference type="ARBA" id="ARBA00023136"/>
    </source>
</evidence>
<keyword evidence="5 12" id="KW-0297">G-protein coupled receptor</keyword>
<dbReference type="GO" id="GO:0007596">
    <property type="term" value="P:blood coagulation"/>
    <property type="evidence" value="ECO:0007669"/>
    <property type="project" value="InterPro"/>
</dbReference>
<dbReference type="PROSITE" id="PS00237">
    <property type="entry name" value="G_PROTEIN_RECEP_F1_1"/>
    <property type="match status" value="1"/>
</dbReference>
<evidence type="ECO:0000256" key="13">
    <source>
        <dbReference type="SAM" id="Phobius"/>
    </source>
</evidence>
<gene>
    <name evidence="15" type="ORF">scyTo_0013250</name>
</gene>
<dbReference type="InterPro" id="IPR000276">
    <property type="entry name" value="GPCR_Rhodpsn"/>
</dbReference>
<feature type="transmembrane region" description="Helical" evidence="13">
    <location>
        <begin position="232"/>
        <end position="259"/>
    </location>
</feature>
<dbReference type="GO" id="GO:0015057">
    <property type="term" value="F:thrombin-activated receptor activity"/>
    <property type="evidence" value="ECO:0007669"/>
    <property type="project" value="InterPro"/>
</dbReference>
<dbReference type="Pfam" id="PF00001">
    <property type="entry name" value="7tm_1"/>
    <property type="match status" value="1"/>
</dbReference>
<sequence>MVNNRTLDNDTLEMLSNNMIKNTLPVIYLIVAIISLPGNGFSLFLLSKTQPKTPSVIFMMNLTITDLVLAIFLPFQSAYHWNGNNWTFGVNLCNVVTVLFYANMYCSILTMTCISLDRYIGVVLPMRFSKWRKNKYALAICLGMWALILVVLLPLEVKDLTYKVINLNITTCFDVLKMDMLPSKAAWAAFLFTLFGILFVIPFSITVYCYTRIISKLIMTSAGYLSAQKRRAISLATIVLLVFITCFAPNNIILFIHIINRIFWDKGVYTAYKVTLTLSCLNSCLDPFIYYFASKEFRKKLRTFLGLATTSSQGSFTEYRRESFLSRSGLQSHHQLEMQLSLNSANGSA</sequence>
<dbReference type="GO" id="GO:0005886">
    <property type="term" value="C:plasma membrane"/>
    <property type="evidence" value="ECO:0007669"/>
    <property type="project" value="UniProtKB-SubCell"/>
</dbReference>
<evidence type="ECO:0000256" key="1">
    <source>
        <dbReference type="ARBA" id="ARBA00004651"/>
    </source>
</evidence>
<keyword evidence="9" id="KW-0325">Glycoprotein</keyword>